<sequence length="237" mass="25742">MCDASLRSLGGDRRWRYFQAVPLSLFLASAMPYSEPLLQRCHAALGASSDCDWRPKDSRRCCPTLAITANVAASAEAPGGASRDGDQRSNSCFVQPWQAITTLLEYLQITTGGRRTPGGVARRWRSLPMWRPPPRCLVAPVAMETSAPTAVAMAGDYHPVGVSSDHDWRPKDSRRCCPTLAITANGGASAEVPGGASRDAESERRTERSHHDTFHRRCYAAVGVSRPIILGSRAGHR</sequence>
<reference evidence="2 3" key="1">
    <citation type="journal article" date="2016" name="Genome Announc.">
        <title>Draft Genome Sequence of 'Halomonas chromatireducens' Strain AGD 8-3, a Haloalkaliphilic Chromate- and Selenite-Reducing Gammaproteobacterium.</title>
        <authorList>
            <person name="Sharko F.S."/>
            <person name="Shapovalova A.A."/>
            <person name="Tsygankova S.V."/>
            <person name="Komova A.V."/>
            <person name="Boulygina E.S."/>
            <person name="Teslyuk A.B."/>
            <person name="Gotovtsev P.M."/>
            <person name="Namsaraev Z.B."/>
            <person name="Khijniak T.V."/>
            <person name="Nedoluzhko A.V."/>
            <person name="Vasilov R.G."/>
        </authorList>
    </citation>
    <scope>NUCLEOTIDE SEQUENCE [LARGE SCALE GENOMIC DNA]</scope>
    <source>
        <strain evidence="2 3">AGD 8-3</strain>
    </source>
</reference>
<feature type="compositionally biased region" description="Basic and acidic residues" evidence="1">
    <location>
        <begin position="198"/>
        <end position="212"/>
    </location>
</feature>
<dbReference type="AlphaFoldDB" id="A0A0X8HDL7"/>
<dbReference type="EMBL" id="CP014226">
    <property type="protein sequence ID" value="AMD00677.1"/>
    <property type="molecule type" value="Genomic_DNA"/>
</dbReference>
<feature type="region of interest" description="Disordered" evidence="1">
    <location>
        <begin position="185"/>
        <end position="212"/>
    </location>
</feature>
<proteinExistence type="predicted"/>
<reference evidence="2 3" key="2">
    <citation type="submission" date="2016-02" db="EMBL/GenBank/DDBJ databases">
        <authorList>
            <person name="Wen L."/>
            <person name="He K."/>
            <person name="Yang H."/>
        </authorList>
    </citation>
    <scope>NUCLEOTIDE SEQUENCE [LARGE SCALE GENOMIC DNA]</scope>
    <source>
        <strain evidence="2 3">AGD 8-3</strain>
    </source>
</reference>
<dbReference type="Proteomes" id="UP000063387">
    <property type="component" value="Chromosome"/>
</dbReference>
<evidence type="ECO:0000313" key="3">
    <source>
        <dbReference type="Proteomes" id="UP000063387"/>
    </source>
</evidence>
<evidence type="ECO:0000313" key="2">
    <source>
        <dbReference type="EMBL" id="AMD00677.1"/>
    </source>
</evidence>
<keyword evidence="3" id="KW-1185">Reference proteome</keyword>
<gene>
    <name evidence="2" type="ORF">LOKO_01609</name>
</gene>
<accession>A0A0X8HDL7</accession>
<name>A0A0X8HDL7_9GAMM</name>
<organism evidence="2 3">
    <name type="scientific">Halomonas chromatireducens</name>
    <dbReference type="NCBI Taxonomy" id="507626"/>
    <lineage>
        <taxon>Bacteria</taxon>
        <taxon>Pseudomonadati</taxon>
        <taxon>Pseudomonadota</taxon>
        <taxon>Gammaproteobacteria</taxon>
        <taxon>Oceanospirillales</taxon>
        <taxon>Halomonadaceae</taxon>
        <taxon>Halomonas</taxon>
    </lineage>
</organism>
<dbReference type="STRING" id="507626.LOKO_01609"/>
<evidence type="ECO:0000256" key="1">
    <source>
        <dbReference type="SAM" id="MobiDB-lite"/>
    </source>
</evidence>
<protein>
    <submittedName>
        <fullName evidence="2">Uncharacterized protein</fullName>
    </submittedName>
</protein>
<dbReference type="KEGG" id="hco:LOKO_01609"/>
<dbReference type="PATRIC" id="fig|507626.3.peg.1602"/>